<evidence type="ECO:0000313" key="8">
    <source>
        <dbReference type="Proteomes" id="UP000254400"/>
    </source>
</evidence>
<evidence type="ECO:0000256" key="4">
    <source>
        <dbReference type="ARBA" id="ARBA00022840"/>
    </source>
</evidence>
<dbReference type="InterPro" id="IPR036640">
    <property type="entry name" value="ABC1_TM_sf"/>
</dbReference>
<dbReference type="Pfam" id="PF00664">
    <property type="entry name" value="ABC_membrane"/>
    <property type="match status" value="1"/>
</dbReference>
<dbReference type="PROSITE" id="PS50929">
    <property type="entry name" value="ABC_TM1F"/>
    <property type="match status" value="1"/>
</dbReference>
<accession>A0A378XMM5</accession>
<dbReference type="GO" id="GO:0005886">
    <property type="term" value="C:plasma membrane"/>
    <property type="evidence" value="ECO:0007669"/>
    <property type="project" value="UniProtKB-SubCell"/>
</dbReference>
<dbReference type="GO" id="GO:0005524">
    <property type="term" value="F:ATP binding"/>
    <property type="evidence" value="ECO:0007669"/>
    <property type="project" value="UniProtKB-KW"/>
</dbReference>
<dbReference type="AlphaFoldDB" id="A0A378XMM5"/>
<dbReference type="SMART" id="SM00382">
    <property type="entry name" value="AAA"/>
    <property type="match status" value="1"/>
</dbReference>
<sequence length="580" mass="65060">MKDSVVYKHLAATFKPHLKTVVIIVTCLIVSAGLNILLPLTSKTIVDQGLLKGDMRAVVLYTSAAFFIVCLDKLLNVCKEFFRAGLSAQVTFSLFEKAYLHLTRVRMSYFKRTNEAELLNQISTDVGNVSRITDSGVFFTIMQAFSMIGGLCGLLLISWKMTVIVLCFLPIKYVVVKYFVKRRKRLVGDLIEGSSNFAQWFGESVGGMKEQRMFGLIPGKHQQFSSKQRRIVDSERKLSLLDAWNIASESIVIQLLMMLVYVVGADLIFRLQLTVGGIFAFVTYSAYVTTPIFAILNIGYMLAEVVPSAVRYYQFLDWAEEETSNSVPVASVLPEPPPEDHISFHHVSFSYTKDEPILSDVNFRIARGEKIAIIGANGAGKSTLLDLMMRFSQPDQGMITYDGMDVQSYEIDEYRSQIALVSQHLYLFDTTLFENILLGTEVSNEAIEGIIAEVGLKDLVHSFADDFPIGSNGSKLSGGQRQKIAMARALVREAPLYILDEATSHLDVAGRLNVQQLLKTRLRDKTVMIVTHHSEILAHVDRVILLERGKPLQIGTHSHFMTCHTEYRGWISEKEEVPIK</sequence>
<dbReference type="Gene3D" id="1.20.1560.10">
    <property type="entry name" value="ABC transporter type 1, transmembrane domain"/>
    <property type="match status" value="1"/>
</dbReference>
<keyword evidence="7" id="KW-0378">Hydrolase</keyword>
<dbReference type="InterPro" id="IPR017871">
    <property type="entry name" value="ABC_transporter-like_CS"/>
</dbReference>
<protein>
    <submittedName>
        <fullName evidence="7">Multidrug ABC transporter protein</fullName>
        <ecNumber evidence="7">3.6.3.-</ecNumber>
    </submittedName>
</protein>
<dbReference type="EC" id="3.6.3.-" evidence="7"/>
<dbReference type="Pfam" id="PF00005">
    <property type="entry name" value="ABC_tran"/>
    <property type="match status" value="1"/>
</dbReference>
<keyword evidence="4" id="KW-0067">ATP-binding</keyword>
<evidence type="ECO:0000256" key="1">
    <source>
        <dbReference type="ARBA" id="ARBA00004651"/>
    </source>
</evidence>
<dbReference type="InterPro" id="IPR003593">
    <property type="entry name" value="AAA+_ATPase"/>
</dbReference>
<dbReference type="PROSITE" id="PS00211">
    <property type="entry name" value="ABC_TRANSPORTER_1"/>
    <property type="match status" value="1"/>
</dbReference>
<dbReference type="Proteomes" id="UP000254400">
    <property type="component" value="Unassembled WGS sequence"/>
</dbReference>
<keyword evidence="5" id="KW-1133">Transmembrane helix</keyword>
<gene>
    <name evidence="7" type="ORF">NCTC10343_00315</name>
</gene>
<evidence type="ECO:0000313" key="7">
    <source>
        <dbReference type="EMBL" id="SUA62433.1"/>
    </source>
</evidence>
<evidence type="ECO:0000256" key="5">
    <source>
        <dbReference type="ARBA" id="ARBA00022989"/>
    </source>
</evidence>
<dbReference type="GeneID" id="93349167"/>
<dbReference type="Gene3D" id="3.40.50.300">
    <property type="entry name" value="P-loop containing nucleotide triphosphate hydrolases"/>
    <property type="match status" value="1"/>
</dbReference>
<name>A0A378XMM5_PAEPO</name>
<keyword evidence="2" id="KW-0812">Transmembrane</keyword>
<keyword evidence="6" id="KW-0472">Membrane</keyword>
<dbReference type="GO" id="GO:0015421">
    <property type="term" value="F:ABC-type oligopeptide transporter activity"/>
    <property type="evidence" value="ECO:0007669"/>
    <property type="project" value="TreeGrafter"/>
</dbReference>
<comment type="subcellular location">
    <subcellularLocation>
        <location evidence="1">Cell membrane</location>
        <topology evidence="1">Multi-pass membrane protein</topology>
    </subcellularLocation>
</comment>
<evidence type="ECO:0000256" key="6">
    <source>
        <dbReference type="ARBA" id="ARBA00023136"/>
    </source>
</evidence>
<dbReference type="EMBL" id="UGSC01000001">
    <property type="protein sequence ID" value="SUA62433.1"/>
    <property type="molecule type" value="Genomic_DNA"/>
</dbReference>
<dbReference type="RefSeq" id="WP_019685871.1">
    <property type="nucleotide sequence ID" value="NZ_CP025957.1"/>
</dbReference>
<dbReference type="InterPro" id="IPR011527">
    <property type="entry name" value="ABC1_TM_dom"/>
</dbReference>
<proteinExistence type="predicted"/>
<evidence type="ECO:0000256" key="2">
    <source>
        <dbReference type="ARBA" id="ARBA00022692"/>
    </source>
</evidence>
<dbReference type="PROSITE" id="PS50893">
    <property type="entry name" value="ABC_TRANSPORTER_2"/>
    <property type="match status" value="1"/>
</dbReference>
<dbReference type="PANTHER" id="PTHR43394:SF1">
    <property type="entry name" value="ATP-BINDING CASSETTE SUB-FAMILY B MEMBER 10, MITOCHONDRIAL"/>
    <property type="match status" value="1"/>
</dbReference>
<dbReference type="PANTHER" id="PTHR43394">
    <property type="entry name" value="ATP-DEPENDENT PERMEASE MDL1, MITOCHONDRIAL"/>
    <property type="match status" value="1"/>
</dbReference>
<keyword evidence="3" id="KW-0547">Nucleotide-binding</keyword>
<evidence type="ECO:0000256" key="3">
    <source>
        <dbReference type="ARBA" id="ARBA00022741"/>
    </source>
</evidence>
<dbReference type="InterPro" id="IPR027417">
    <property type="entry name" value="P-loop_NTPase"/>
</dbReference>
<dbReference type="InterPro" id="IPR039421">
    <property type="entry name" value="Type_1_exporter"/>
</dbReference>
<dbReference type="GO" id="GO:0016887">
    <property type="term" value="F:ATP hydrolysis activity"/>
    <property type="evidence" value="ECO:0007669"/>
    <property type="project" value="InterPro"/>
</dbReference>
<dbReference type="SUPFAM" id="SSF90123">
    <property type="entry name" value="ABC transporter transmembrane region"/>
    <property type="match status" value="1"/>
</dbReference>
<reference evidence="7 8" key="1">
    <citation type="submission" date="2018-06" db="EMBL/GenBank/DDBJ databases">
        <authorList>
            <consortium name="Pathogen Informatics"/>
            <person name="Doyle S."/>
        </authorList>
    </citation>
    <scope>NUCLEOTIDE SEQUENCE [LARGE SCALE GENOMIC DNA]</scope>
    <source>
        <strain evidence="7 8">NCTC10343</strain>
    </source>
</reference>
<dbReference type="InterPro" id="IPR003439">
    <property type="entry name" value="ABC_transporter-like_ATP-bd"/>
</dbReference>
<dbReference type="CDD" id="cd07346">
    <property type="entry name" value="ABC_6TM_exporters"/>
    <property type="match status" value="1"/>
</dbReference>
<dbReference type="SUPFAM" id="SSF52540">
    <property type="entry name" value="P-loop containing nucleoside triphosphate hydrolases"/>
    <property type="match status" value="1"/>
</dbReference>
<organism evidence="7 8">
    <name type="scientific">Paenibacillus polymyxa</name>
    <name type="common">Bacillus polymyxa</name>
    <dbReference type="NCBI Taxonomy" id="1406"/>
    <lineage>
        <taxon>Bacteria</taxon>
        <taxon>Bacillati</taxon>
        <taxon>Bacillota</taxon>
        <taxon>Bacilli</taxon>
        <taxon>Bacillales</taxon>
        <taxon>Paenibacillaceae</taxon>
        <taxon>Paenibacillus</taxon>
    </lineage>
</organism>